<sequence length="238" mass="27670">MRYYLIIGDPPPALLDAMPTIEATLGLKCLGIIKEMASYRKRLLGHYPELILVHLDQATMSIDDILRTIGHDFGKIPHYIGLTSSPAKGFEAFKSGFLDVILAPYTREGLLSTFSNYKYTYEASSIFCIEEYYDFHYINLHNVVFIQADNYTTDFIMKDGSLVHNFKNLKHTFPLLPKHFQKINRGQVINSFYVFKINMGRKELFLRHHGKPLKYTRKYKTNISTIKKWVQKTPITIY</sequence>
<organism evidence="2 3">
    <name type="scientific">Aequorivita iocasae</name>
    <dbReference type="NCBI Taxonomy" id="2803865"/>
    <lineage>
        <taxon>Bacteria</taxon>
        <taxon>Pseudomonadati</taxon>
        <taxon>Bacteroidota</taxon>
        <taxon>Flavobacteriia</taxon>
        <taxon>Flavobacteriales</taxon>
        <taxon>Flavobacteriaceae</taxon>
        <taxon>Aequorivita</taxon>
    </lineage>
</organism>
<evidence type="ECO:0000313" key="3">
    <source>
        <dbReference type="Proteomes" id="UP000629420"/>
    </source>
</evidence>
<evidence type="ECO:0000313" key="2">
    <source>
        <dbReference type="EMBL" id="QQX76028.1"/>
    </source>
</evidence>
<dbReference type="GO" id="GO:0003677">
    <property type="term" value="F:DNA binding"/>
    <property type="evidence" value="ECO:0007669"/>
    <property type="project" value="UniProtKB-KW"/>
</dbReference>
<dbReference type="RefSeq" id="WP_202335839.1">
    <property type="nucleotide sequence ID" value="NZ_CP068439.1"/>
</dbReference>
<dbReference type="SMART" id="SM00850">
    <property type="entry name" value="LytTR"/>
    <property type="match status" value="1"/>
</dbReference>
<name>A0ABX7DR45_9FLAO</name>
<dbReference type="EMBL" id="CP068439">
    <property type="protein sequence ID" value="QQX76028.1"/>
    <property type="molecule type" value="Genomic_DNA"/>
</dbReference>
<gene>
    <name evidence="2" type="ORF">JK629_11870</name>
</gene>
<keyword evidence="3" id="KW-1185">Reference proteome</keyword>
<keyword evidence="2" id="KW-0238">DNA-binding</keyword>
<proteinExistence type="predicted"/>
<dbReference type="Pfam" id="PF04397">
    <property type="entry name" value="LytTR"/>
    <property type="match status" value="1"/>
</dbReference>
<protein>
    <submittedName>
        <fullName evidence="2">LytTR family transcriptional regulator DNA-binding domain-containing protein</fullName>
    </submittedName>
</protein>
<accession>A0ABX7DR45</accession>
<feature type="domain" description="HTH LytTR-type" evidence="1">
    <location>
        <begin position="133"/>
        <end position="228"/>
    </location>
</feature>
<dbReference type="Proteomes" id="UP000629420">
    <property type="component" value="Chromosome"/>
</dbReference>
<reference evidence="2 3" key="1">
    <citation type="submission" date="2021-01" db="EMBL/GenBank/DDBJ databases">
        <title>Aequorivita sp. strain KX20305, a bacterium isolated from the sediment collected at a cold seep field in South China Sea.</title>
        <authorList>
            <person name="Zhang H."/>
            <person name="Li C."/>
        </authorList>
    </citation>
    <scope>NUCLEOTIDE SEQUENCE [LARGE SCALE GENOMIC DNA]</scope>
    <source>
        <strain evidence="2 3">KX20305</strain>
    </source>
</reference>
<dbReference type="InterPro" id="IPR007492">
    <property type="entry name" value="LytTR_DNA-bd_dom"/>
</dbReference>
<dbReference type="Gene3D" id="2.40.50.1020">
    <property type="entry name" value="LytTr DNA-binding domain"/>
    <property type="match status" value="1"/>
</dbReference>
<evidence type="ECO:0000259" key="1">
    <source>
        <dbReference type="SMART" id="SM00850"/>
    </source>
</evidence>